<dbReference type="AlphaFoldDB" id="A0A2R6C0S9"/>
<comment type="caution">
    <text evidence="2">The sequence shown here is derived from an EMBL/GenBank/DDBJ whole genome shotgun (WGS) entry which is preliminary data.</text>
</comment>
<accession>A0A2R6C0S9</accession>
<dbReference type="EMBL" id="NEXO01000061">
    <property type="protein sequence ID" value="PSO04457.1"/>
    <property type="molecule type" value="Genomic_DNA"/>
</dbReference>
<protein>
    <submittedName>
        <fullName evidence="2">Uncharacterized protein</fullName>
    </submittedName>
</protein>
<feature type="region of interest" description="Disordered" evidence="1">
    <location>
        <begin position="52"/>
        <end position="90"/>
    </location>
</feature>
<feature type="compositionally biased region" description="Basic and acidic residues" evidence="1">
    <location>
        <begin position="81"/>
        <end position="90"/>
    </location>
</feature>
<name>A0A2R6C0S9_9ARCH</name>
<dbReference type="Proteomes" id="UP000241886">
    <property type="component" value="Unassembled WGS sequence"/>
</dbReference>
<evidence type="ECO:0000313" key="3">
    <source>
        <dbReference type="Proteomes" id="UP000241886"/>
    </source>
</evidence>
<evidence type="ECO:0000313" key="2">
    <source>
        <dbReference type="EMBL" id="PSO04457.1"/>
    </source>
</evidence>
<gene>
    <name evidence="2" type="ORF">B9Q13_04550</name>
</gene>
<sequence length="90" mass="9958">MYQCTNSSRKSRRGVKSVWVYVVVENPCSILEVPEEALNRATQKFGELSKTLLTAPRYHGPRSVRITGSPTQAPPPQPAQESERVLHGPG</sequence>
<proteinExistence type="predicted"/>
<evidence type="ECO:0000256" key="1">
    <source>
        <dbReference type="SAM" id="MobiDB-lite"/>
    </source>
</evidence>
<reference evidence="2 3" key="1">
    <citation type="submission" date="2017-04" db="EMBL/GenBank/DDBJ databases">
        <title>Novel microbial lineages endemic to geothermal iron-oxide mats fill important gaps in the evolutionary history of Archaea.</title>
        <authorList>
            <person name="Jay Z.J."/>
            <person name="Beam J.P."/>
            <person name="Dlakic M."/>
            <person name="Rusch D.B."/>
            <person name="Kozubal M.A."/>
            <person name="Inskeep W.P."/>
        </authorList>
    </citation>
    <scope>NUCLEOTIDE SEQUENCE [LARGE SCALE GENOMIC DNA]</scope>
    <source>
        <strain evidence="2">ECH_B_SAG-G16</strain>
    </source>
</reference>
<organism evidence="2 3">
    <name type="scientific">Candidatus Marsarchaeota G2 archaeon ECH_B_SAG-G16</name>
    <dbReference type="NCBI Taxonomy" id="1978167"/>
    <lineage>
        <taxon>Archaea</taxon>
        <taxon>Candidatus Marsarchaeota</taxon>
        <taxon>Candidatus Marsarchaeota group 2</taxon>
    </lineage>
</organism>